<dbReference type="AlphaFoldDB" id="A0A7W9X421"/>
<comment type="catalytic activity">
    <reaction evidence="10">
        <text>D-alanyl-D-alanine + UDP-N-acetyl-alpha-D-muramoyl-L-alanyl-gamma-D-glutamyl-meso-2,6-diaminopimelate + ATP = UDP-N-acetyl-alpha-D-muramoyl-L-alanyl-gamma-D-glutamyl-meso-2,6-diaminopimeloyl-D-alanyl-D-alanine + ADP + phosphate + H(+)</text>
        <dbReference type="Rhea" id="RHEA:28374"/>
        <dbReference type="ChEBI" id="CHEBI:15378"/>
        <dbReference type="ChEBI" id="CHEBI:30616"/>
        <dbReference type="ChEBI" id="CHEBI:43474"/>
        <dbReference type="ChEBI" id="CHEBI:57822"/>
        <dbReference type="ChEBI" id="CHEBI:61386"/>
        <dbReference type="ChEBI" id="CHEBI:83905"/>
        <dbReference type="ChEBI" id="CHEBI:456216"/>
        <dbReference type="EC" id="6.3.2.10"/>
    </reaction>
</comment>
<evidence type="ECO:0000259" key="14">
    <source>
        <dbReference type="Pfam" id="PF08245"/>
    </source>
</evidence>
<evidence type="ECO:0000256" key="5">
    <source>
        <dbReference type="ARBA" id="ARBA00022840"/>
    </source>
</evidence>
<dbReference type="GO" id="GO:0009252">
    <property type="term" value="P:peptidoglycan biosynthetic process"/>
    <property type="evidence" value="ECO:0007669"/>
    <property type="project" value="UniProtKB-UniRule"/>
</dbReference>
<evidence type="ECO:0000313" key="16">
    <source>
        <dbReference type="Proteomes" id="UP000540787"/>
    </source>
</evidence>
<dbReference type="InterPro" id="IPR035911">
    <property type="entry name" value="MurE/MurF_N"/>
</dbReference>
<dbReference type="InterPro" id="IPR005863">
    <property type="entry name" value="UDP-N-AcMur_synth"/>
</dbReference>
<evidence type="ECO:0000259" key="13">
    <source>
        <dbReference type="Pfam" id="PF02875"/>
    </source>
</evidence>
<evidence type="ECO:0000256" key="3">
    <source>
        <dbReference type="ARBA" id="ARBA00022618"/>
    </source>
</evidence>
<dbReference type="InterPro" id="IPR000713">
    <property type="entry name" value="Mur_ligase_N"/>
</dbReference>
<evidence type="ECO:0000256" key="4">
    <source>
        <dbReference type="ARBA" id="ARBA00022741"/>
    </source>
</evidence>
<evidence type="ECO:0000256" key="11">
    <source>
        <dbReference type="SAM" id="MobiDB-lite"/>
    </source>
</evidence>
<evidence type="ECO:0000313" key="15">
    <source>
        <dbReference type="EMBL" id="MBB6136142.1"/>
    </source>
</evidence>
<comment type="pathway">
    <text evidence="10">Cell wall biogenesis; peptidoglycan biosynthesis.</text>
</comment>
<dbReference type="InterPro" id="IPR004101">
    <property type="entry name" value="Mur_ligase_C"/>
</dbReference>
<evidence type="ECO:0000256" key="10">
    <source>
        <dbReference type="HAMAP-Rule" id="MF_02019"/>
    </source>
</evidence>
<dbReference type="GO" id="GO:0051301">
    <property type="term" value="P:cell division"/>
    <property type="evidence" value="ECO:0007669"/>
    <property type="project" value="UniProtKB-KW"/>
</dbReference>
<keyword evidence="8 10" id="KW-0131">Cell cycle</keyword>
<dbReference type="PANTHER" id="PTHR43024:SF1">
    <property type="entry name" value="UDP-N-ACETYLMURAMOYL-TRIPEPTIDE--D-ALANYL-D-ALANINE LIGASE"/>
    <property type="match status" value="1"/>
</dbReference>
<evidence type="ECO:0000256" key="7">
    <source>
        <dbReference type="ARBA" id="ARBA00022984"/>
    </source>
</evidence>
<sequence>MRGTLAQLVAAIPGARLVGADVAFGGVSTDSRKVDAGALFVALRGESFDAHDFLDQVAARDVAAVVVSTLPAGWTLPAIVVPDTLVALGRIAHAWRSGFELPVIGVTGSNGKTTVKEMIASILAAAVGEEARLATQGNLNNEIGVPLTLFRLTASHRAAVVELGMNHPGEIARLAAIAAPTVALVNNAQREHQEFMHTVEAVARENGAVLQALAPNGVAVFPGDDEYTGLWRGLAACDVITFGLSDACDVRASYTSNGFGSLLHVTTSLERDTAATQSTSFPRRREPELPAPSAADAVVAAHADLDSRLRGNDGLEDAGDNRFTVTLAAAGEHNVRNALAAIACALGAGIDQDAIVRGLEAFAPVGGRLQRKQAAGGATVIDDTYNANPDSMRAAIDVLAAYPAPRILVVGDMGEVGAQGKEFHEEIGAYAKTRGIDTVLATGELARHLAASGAQHYEQFDELLAALDKKLGSNTDATVLVKGSRFMKMERVVLHLTGSTPLGKDAH</sequence>
<comment type="caution">
    <text evidence="15">The sequence shown here is derived from an EMBL/GenBank/DDBJ whole genome shotgun (WGS) entry which is preliminary data.</text>
</comment>
<evidence type="ECO:0000256" key="2">
    <source>
        <dbReference type="ARBA" id="ARBA00022598"/>
    </source>
</evidence>
<keyword evidence="5 10" id="KW-0067">ATP-binding</keyword>
<dbReference type="Gene3D" id="3.90.190.20">
    <property type="entry name" value="Mur ligase, C-terminal domain"/>
    <property type="match status" value="1"/>
</dbReference>
<gene>
    <name evidence="10" type="primary">murF</name>
    <name evidence="15" type="ORF">HD842_004319</name>
</gene>
<evidence type="ECO:0000256" key="6">
    <source>
        <dbReference type="ARBA" id="ARBA00022960"/>
    </source>
</evidence>
<dbReference type="Proteomes" id="UP000540787">
    <property type="component" value="Unassembled WGS sequence"/>
</dbReference>
<dbReference type="SUPFAM" id="SSF53244">
    <property type="entry name" value="MurD-like peptide ligases, peptide-binding domain"/>
    <property type="match status" value="1"/>
</dbReference>
<evidence type="ECO:0000256" key="9">
    <source>
        <dbReference type="ARBA" id="ARBA00023316"/>
    </source>
</evidence>
<dbReference type="Pfam" id="PF01225">
    <property type="entry name" value="Mur_ligase"/>
    <property type="match status" value="1"/>
</dbReference>
<dbReference type="InterPro" id="IPR051046">
    <property type="entry name" value="MurCDEF_CellWall_CoF430Synth"/>
</dbReference>
<proteinExistence type="inferred from homology"/>
<dbReference type="HAMAP" id="MF_02019">
    <property type="entry name" value="MurF"/>
    <property type="match status" value="1"/>
</dbReference>
<dbReference type="EC" id="6.3.2.10" evidence="10"/>
<dbReference type="GO" id="GO:0005524">
    <property type="term" value="F:ATP binding"/>
    <property type="evidence" value="ECO:0007669"/>
    <property type="project" value="UniProtKB-UniRule"/>
</dbReference>
<keyword evidence="16" id="KW-1185">Reference proteome</keyword>
<keyword evidence="7 10" id="KW-0573">Peptidoglycan synthesis</keyword>
<feature type="domain" description="Mur ligase C-terminal" evidence="13">
    <location>
        <begin position="367"/>
        <end position="485"/>
    </location>
</feature>
<protein>
    <recommendedName>
        <fullName evidence="10">UDP-N-acetylmuramoyl-tripeptide--D-alanyl-D-alanine ligase</fullName>
        <ecNumber evidence="10">6.3.2.10</ecNumber>
    </recommendedName>
    <alternativeName>
        <fullName evidence="10">D-alanyl-D-alanine-adding enzyme</fullName>
    </alternativeName>
</protein>
<keyword evidence="9 10" id="KW-0961">Cell wall biogenesis/degradation</keyword>
<name>A0A7W9X421_9BURK</name>
<evidence type="ECO:0000256" key="1">
    <source>
        <dbReference type="ARBA" id="ARBA00022490"/>
    </source>
</evidence>
<keyword evidence="2 10" id="KW-0436">Ligase</keyword>
<dbReference type="GO" id="GO:0008360">
    <property type="term" value="P:regulation of cell shape"/>
    <property type="evidence" value="ECO:0007669"/>
    <property type="project" value="UniProtKB-KW"/>
</dbReference>
<dbReference type="GO" id="GO:0047480">
    <property type="term" value="F:UDP-N-acetylmuramoyl-tripeptide-D-alanyl-D-alanine ligase activity"/>
    <property type="evidence" value="ECO:0007669"/>
    <property type="project" value="UniProtKB-UniRule"/>
</dbReference>
<dbReference type="GO" id="GO:0005737">
    <property type="term" value="C:cytoplasm"/>
    <property type="evidence" value="ECO:0007669"/>
    <property type="project" value="UniProtKB-SubCell"/>
</dbReference>
<dbReference type="SUPFAM" id="SSF63418">
    <property type="entry name" value="MurE/MurF N-terminal domain"/>
    <property type="match status" value="1"/>
</dbReference>
<comment type="similarity">
    <text evidence="10">Belongs to the MurCDEF family. MurF subfamily.</text>
</comment>
<dbReference type="Gene3D" id="3.40.1190.10">
    <property type="entry name" value="Mur-like, catalytic domain"/>
    <property type="match status" value="1"/>
</dbReference>
<feature type="domain" description="Mur ligase N-terminal catalytic" evidence="12">
    <location>
        <begin position="26"/>
        <end position="71"/>
    </location>
</feature>
<keyword evidence="1 10" id="KW-0963">Cytoplasm</keyword>
<keyword evidence="3 10" id="KW-0132">Cell division</keyword>
<comment type="function">
    <text evidence="10">Involved in cell wall formation. Catalyzes the final step in the synthesis of UDP-N-acetylmuramoyl-pentapeptide, the precursor of murein.</text>
</comment>
<evidence type="ECO:0000259" key="12">
    <source>
        <dbReference type="Pfam" id="PF01225"/>
    </source>
</evidence>
<dbReference type="InterPro" id="IPR036565">
    <property type="entry name" value="Mur-like_cat_sf"/>
</dbReference>
<feature type="region of interest" description="Disordered" evidence="11">
    <location>
        <begin position="273"/>
        <end position="293"/>
    </location>
</feature>
<dbReference type="InterPro" id="IPR036615">
    <property type="entry name" value="Mur_ligase_C_dom_sf"/>
</dbReference>
<dbReference type="Gene3D" id="3.40.1390.10">
    <property type="entry name" value="MurE/MurF, N-terminal domain"/>
    <property type="match status" value="1"/>
</dbReference>
<dbReference type="GO" id="GO:0071555">
    <property type="term" value="P:cell wall organization"/>
    <property type="evidence" value="ECO:0007669"/>
    <property type="project" value="UniProtKB-KW"/>
</dbReference>
<dbReference type="Pfam" id="PF02875">
    <property type="entry name" value="Mur_ligase_C"/>
    <property type="match status" value="1"/>
</dbReference>
<comment type="subcellular location">
    <subcellularLocation>
        <location evidence="10">Cytoplasm</location>
    </subcellularLocation>
</comment>
<dbReference type="UniPathway" id="UPA00219"/>
<dbReference type="InterPro" id="IPR013221">
    <property type="entry name" value="Mur_ligase_cen"/>
</dbReference>
<keyword evidence="6 10" id="KW-0133">Cell shape</keyword>
<dbReference type="SUPFAM" id="SSF53623">
    <property type="entry name" value="MurD-like peptide ligases, catalytic domain"/>
    <property type="match status" value="1"/>
</dbReference>
<dbReference type="PANTHER" id="PTHR43024">
    <property type="entry name" value="UDP-N-ACETYLMURAMOYL-TRIPEPTIDE--D-ALANYL-D-ALANINE LIGASE"/>
    <property type="match status" value="1"/>
</dbReference>
<keyword evidence="4 10" id="KW-0547">Nucleotide-binding</keyword>
<reference evidence="15 16" key="1">
    <citation type="submission" date="2020-08" db="EMBL/GenBank/DDBJ databases">
        <title>The Agave Microbiome: Exploring the role of microbial communities in plant adaptations to desert environments.</title>
        <authorList>
            <person name="Partida-Martinez L.P."/>
        </authorList>
    </citation>
    <scope>NUCLEOTIDE SEQUENCE [LARGE SCALE GENOMIC DNA]</scope>
    <source>
        <strain evidence="15 16">AT3.2</strain>
    </source>
</reference>
<evidence type="ECO:0000256" key="8">
    <source>
        <dbReference type="ARBA" id="ARBA00023306"/>
    </source>
</evidence>
<dbReference type="RefSeq" id="WP_183557203.1">
    <property type="nucleotide sequence ID" value="NZ_JACHBX010000005.1"/>
</dbReference>
<accession>A0A7W9X421</accession>
<dbReference type="EMBL" id="JACHBX010000005">
    <property type="protein sequence ID" value="MBB6136142.1"/>
    <property type="molecule type" value="Genomic_DNA"/>
</dbReference>
<feature type="binding site" evidence="10">
    <location>
        <begin position="108"/>
        <end position="114"/>
    </location>
    <ligand>
        <name>ATP</name>
        <dbReference type="ChEBI" id="CHEBI:30616"/>
    </ligand>
</feature>
<feature type="domain" description="Mur ligase central" evidence="14">
    <location>
        <begin position="106"/>
        <end position="259"/>
    </location>
</feature>
<organism evidence="15 16">
    <name type="scientific">Massilia aurea</name>
    <dbReference type="NCBI Taxonomy" id="373040"/>
    <lineage>
        <taxon>Bacteria</taxon>
        <taxon>Pseudomonadati</taxon>
        <taxon>Pseudomonadota</taxon>
        <taxon>Betaproteobacteria</taxon>
        <taxon>Burkholderiales</taxon>
        <taxon>Oxalobacteraceae</taxon>
        <taxon>Telluria group</taxon>
        <taxon>Massilia</taxon>
    </lineage>
</organism>
<dbReference type="Pfam" id="PF08245">
    <property type="entry name" value="Mur_ligase_M"/>
    <property type="match status" value="1"/>
</dbReference>